<keyword evidence="7" id="KW-1133">Transmembrane helix</keyword>
<keyword evidence="5 6" id="KW-0482">Metalloprotease</keyword>
<keyword evidence="1 6" id="KW-0645">Protease</keyword>
<dbReference type="Gene3D" id="3.30.2010.10">
    <property type="entry name" value="Metalloproteases ('zincins'), catalytic domain"/>
    <property type="match status" value="1"/>
</dbReference>
<dbReference type="InterPro" id="IPR052173">
    <property type="entry name" value="Beta-lactam_resp_regulator"/>
</dbReference>
<accession>A0ABP6DSS0</accession>
<evidence type="ECO:0000313" key="10">
    <source>
        <dbReference type="Proteomes" id="UP001500151"/>
    </source>
</evidence>
<reference evidence="10" key="1">
    <citation type="journal article" date="2019" name="Int. J. Syst. Evol. Microbiol.">
        <title>The Global Catalogue of Microorganisms (GCM) 10K type strain sequencing project: providing services to taxonomists for standard genome sequencing and annotation.</title>
        <authorList>
            <consortium name="The Broad Institute Genomics Platform"/>
            <consortium name="The Broad Institute Genome Sequencing Center for Infectious Disease"/>
            <person name="Wu L."/>
            <person name="Ma J."/>
        </authorList>
    </citation>
    <scope>NUCLEOTIDE SEQUENCE [LARGE SCALE GENOMIC DNA]</scope>
    <source>
        <strain evidence="10">JCM 4524</strain>
    </source>
</reference>
<evidence type="ECO:0000259" key="8">
    <source>
        <dbReference type="Pfam" id="PF01435"/>
    </source>
</evidence>
<dbReference type="Pfam" id="PF01435">
    <property type="entry name" value="Peptidase_M48"/>
    <property type="match status" value="1"/>
</dbReference>
<feature type="transmembrane region" description="Helical" evidence="7">
    <location>
        <begin position="86"/>
        <end position="107"/>
    </location>
</feature>
<comment type="caution">
    <text evidence="9">The sequence shown here is derived from an EMBL/GenBank/DDBJ whole genome shotgun (WGS) entry which is preliminary data.</text>
</comment>
<dbReference type="PANTHER" id="PTHR34978">
    <property type="entry name" value="POSSIBLE SENSOR-TRANSDUCER PROTEIN BLAR"/>
    <property type="match status" value="1"/>
</dbReference>
<evidence type="ECO:0000256" key="5">
    <source>
        <dbReference type="ARBA" id="ARBA00023049"/>
    </source>
</evidence>
<name>A0ABP6DSS0_9ACTN</name>
<comment type="cofactor">
    <cofactor evidence="6">
        <name>Zn(2+)</name>
        <dbReference type="ChEBI" id="CHEBI:29105"/>
    </cofactor>
    <text evidence="6">Binds 1 zinc ion per subunit.</text>
</comment>
<evidence type="ECO:0000256" key="7">
    <source>
        <dbReference type="SAM" id="Phobius"/>
    </source>
</evidence>
<dbReference type="EMBL" id="BAAASJ010000097">
    <property type="protein sequence ID" value="GAA2650779.1"/>
    <property type="molecule type" value="Genomic_DNA"/>
</dbReference>
<keyword evidence="7" id="KW-0812">Transmembrane</keyword>
<dbReference type="Proteomes" id="UP001500151">
    <property type="component" value="Unassembled WGS sequence"/>
</dbReference>
<dbReference type="RefSeq" id="WP_344394164.1">
    <property type="nucleotide sequence ID" value="NZ_BAAASJ010000097.1"/>
</dbReference>
<evidence type="ECO:0000256" key="2">
    <source>
        <dbReference type="ARBA" id="ARBA00022723"/>
    </source>
</evidence>
<feature type="transmembrane region" description="Helical" evidence="7">
    <location>
        <begin position="33"/>
        <end position="58"/>
    </location>
</feature>
<keyword evidence="4 6" id="KW-0862">Zinc</keyword>
<evidence type="ECO:0000256" key="3">
    <source>
        <dbReference type="ARBA" id="ARBA00022801"/>
    </source>
</evidence>
<keyword evidence="2" id="KW-0479">Metal-binding</keyword>
<keyword evidence="7" id="KW-0472">Membrane</keyword>
<proteinExistence type="inferred from homology"/>
<dbReference type="CDD" id="cd07326">
    <property type="entry name" value="M56_BlaR1_MecR1_like"/>
    <property type="match status" value="1"/>
</dbReference>
<organism evidence="9 10">
    <name type="scientific">Streptomyces vastus</name>
    <dbReference type="NCBI Taxonomy" id="285451"/>
    <lineage>
        <taxon>Bacteria</taxon>
        <taxon>Bacillati</taxon>
        <taxon>Actinomycetota</taxon>
        <taxon>Actinomycetes</taxon>
        <taxon>Kitasatosporales</taxon>
        <taxon>Streptomycetaceae</taxon>
        <taxon>Streptomyces</taxon>
    </lineage>
</organism>
<dbReference type="PANTHER" id="PTHR34978:SF3">
    <property type="entry name" value="SLR0241 PROTEIN"/>
    <property type="match status" value="1"/>
</dbReference>
<keyword evidence="3 6" id="KW-0378">Hydrolase</keyword>
<keyword evidence="10" id="KW-1185">Reference proteome</keyword>
<evidence type="ECO:0000256" key="1">
    <source>
        <dbReference type="ARBA" id="ARBA00022670"/>
    </source>
</evidence>
<gene>
    <name evidence="9" type="ORF">GCM10010307_60210</name>
</gene>
<sequence length="324" mass="33309">MRVAVPLLGYAVLLGAVAPLLARASWVARSPRLAIWAWQALSATVVVSVALAGLALAVPTVPVSGNLADLLHACVLMLREQYATPGGAAVAASGTVLALMLLGRVGWRLAAGLLRARGERRRHAAVLAMVGRAHAGLGVTVLDDDRPAVYCLPGHGHRIVLTSAALAALEPEELQAVIAHERAHIRQRHHLVLAGAEALERAFPRVPLFAVAAEQTRRLVEMAADDAATARTGSLNLATALVELAGAGAPTASLAASGGHVAGRVRRLLAGQRPLGRAVVWAGALAAGALLVLPLVLVTEPALAATGMNTTCPLLEAPVTQQPV</sequence>
<comment type="similarity">
    <text evidence="6">Belongs to the peptidase M48 family.</text>
</comment>
<evidence type="ECO:0000256" key="4">
    <source>
        <dbReference type="ARBA" id="ARBA00022833"/>
    </source>
</evidence>
<protein>
    <submittedName>
        <fullName evidence="9">M56 family metallopeptidase</fullName>
    </submittedName>
</protein>
<feature type="transmembrane region" description="Helical" evidence="7">
    <location>
        <begin position="6"/>
        <end position="26"/>
    </location>
</feature>
<evidence type="ECO:0000313" key="9">
    <source>
        <dbReference type="EMBL" id="GAA2650779.1"/>
    </source>
</evidence>
<evidence type="ECO:0000256" key="6">
    <source>
        <dbReference type="RuleBase" id="RU003983"/>
    </source>
</evidence>
<feature type="transmembrane region" description="Helical" evidence="7">
    <location>
        <begin position="275"/>
        <end position="298"/>
    </location>
</feature>
<feature type="domain" description="Peptidase M48" evidence="8">
    <location>
        <begin position="130"/>
        <end position="194"/>
    </location>
</feature>
<dbReference type="InterPro" id="IPR001915">
    <property type="entry name" value="Peptidase_M48"/>
</dbReference>